<dbReference type="PANTHER" id="PTHR10963">
    <property type="entry name" value="GLYCOSYL HYDROLASE-RELATED"/>
    <property type="match status" value="1"/>
</dbReference>
<dbReference type="Pfam" id="PF26113">
    <property type="entry name" value="GH16_XgeA"/>
    <property type="match status" value="1"/>
</dbReference>
<dbReference type="CDD" id="cd02181">
    <property type="entry name" value="GH16_fungal_Lam16A_glucanase"/>
    <property type="match status" value="1"/>
</dbReference>
<dbReference type="AlphaFoldDB" id="A0A9P3PU76"/>
<dbReference type="EMBL" id="BRPK01000010">
    <property type="protein sequence ID" value="GLB41673.1"/>
    <property type="molecule type" value="Genomic_DNA"/>
</dbReference>
<proteinExistence type="predicted"/>
<dbReference type="InterPro" id="IPR000757">
    <property type="entry name" value="Beta-glucanase-like"/>
</dbReference>
<evidence type="ECO:0000259" key="2">
    <source>
        <dbReference type="PROSITE" id="PS51762"/>
    </source>
</evidence>
<dbReference type="Proteomes" id="UP001063166">
    <property type="component" value="Unassembled WGS sequence"/>
</dbReference>
<name>A0A9P3PU76_LYOSH</name>
<protein>
    <submittedName>
        <fullName evidence="3">Glycosyl hydrolases family 16</fullName>
    </submittedName>
</protein>
<evidence type="ECO:0000313" key="4">
    <source>
        <dbReference type="Proteomes" id="UP001063166"/>
    </source>
</evidence>
<accession>A0A9P3PU76</accession>
<organism evidence="3 4">
    <name type="scientific">Lyophyllum shimeji</name>
    <name type="common">Hon-shimeji</name>
    <name type="synonym">Tricholoma shimeji</name>
    <dbReference type="NCBI Taxonomy" id="47721"/>
    <lineage>
        <taxon>Eukaryota</taxon>
        <taxon>Fungi</taxon>
        <taxon>Dikarya</taxon>
        <taxon>Basidiomycota</taxon>
        <taxon>Agaricomycotina</taxon>
        <taxon>Agaricomycetes</taxon>
        <taxon>Agaricomycetidae</taxon>
        <taxon>Agaricales</taxon>
        <taxon>Tricholomatineae</taxon>
        <taxon>Lyophyllaceae</taxon>
        <taxon>Lyophyllum</taxon>
    </lineage>
</organism>
<dbReference type="Gene3D" id="2.60.120.200">
    <property type="match status" value="1"/>
</dbReference>
<evidence type="ECO:0000313" key="3">
    <source>
        <dbReference type="EMBL" id="GLB41673.1"/>
    </source>
</evidence>
<reference evidence="3" key="1">
    <citation type="submission" date="2022-07" db="EMBL/GenBank/DDBJ databases">
        <title>The genome of Lyophyllum shimeji provides insight into the initial evolution of ectomycorrhizal fungal genome.</title>
        <authorList>
            <person name="Kobayashi Y."/>
            <person name="Shibata T."/>
            <person name="Hirakawa H."/>
            <person name="Shigenobu S."/>
            <person name="Nishiyama T."/>
            <person name="Yamada A."/>
            <person name="Hasebe M."/>
            <person name="Kawaguchi M."/>
        </authorList>
    </citation>
    <scope>NUCLEOTIDE SEQUENCE</scope>
    <source>
        <strain evidence="3">AT787</strain>
    </source>
</reference>
<dbReference type="InterPro" id="IPR013320">
    <property type="entry name" value="ConA-like_dom_sf"/>
</dbReference>
<feature type="chain" id="PRO_5040515487" evidence="1">
    <location>
        <begin position="19"/>
        <end position="337"/>
    </location>
</feature>
<evidence type="ECO:0000256" key="1">
    <source>
        <dbReference type="SAM" id="SignalP"/>
    </source>
</evidence>
<dbReference type="SUPFAM" id="SSF49899">
    <property type="entry name" value="Concanavalin A-like lectins/glucanases"/>
    <property type="match status" value="1"/>
</dbReference>
<dbReference type="OrthoDB" id="192832at2759"/>
<keyword evidence="4" id="KW-1185">Reference proteome</keyword>
<sequence>MFLLITFLLSCTCLCAVAGDAQTPPFHRSWTRPSRILQNRNAGNFSKTFTLTDMYTGTGFLNGWDFFTGADPTQGSVRYLSKAEATAKGLAFVQKDGTTVLAVDDKNFLPIGAPRDSVRISTKKQYNGGLFIADFFAMPHGCSVWPAYWSLGPVWPQDGEIDILEGVHNQPTNQYTVHTSAGCTLSTGNVQVASKVLGKQCASSANSNTGCGFLDTDTRTYGRGFNLVAGGVYAHLWNGDGIKVWHFARNEIPNDIKNKAPNPSSWGPPVAFWSSSSCDMASHFRDHKLVLDTTLCGQFGGATFSKDGCPGSCAQAVTDPNNYKFAKWKLNYIAVYQ</sequence>
<feature type="domain" description="GH16" evidence="2">
    <location>
        <begin position="27"/>
        <end position="308"/>
    </location>
</feature>
<dbReference type="PANTHER" id="PTHR10963:SF24">
    <property type="entry name" value="GLYCOSIDASE C21B10.07-RELATED"/>
    <property type="match status" value="1"/>
</dbReference>
<gene>
    <name evidence="3" type="ORF">LshimejAT787_1002730</name>
</gene>
<feature type="signal peptide" evidence="1">
    <location>
        <begin position="1"/>
        <end position="18"/>
    </location>
</feature>
<comment type="caution">
    <text evidence="3">The sequence shown here is derived from an EMBL/GenBank/DDBJ whole genome shotgun (WGS) entry which is preliminary data.</text>
</comment>
<dbReference type="InterPro" id="IPR050546">
    <property type="entry name" value="Glycosyl_Hydrlase_16"/>
</dbReference>
<dbReference type="PROSITE" id="PS51762">
    <property type="entry name" value="GH16_2"/>
    <property type="match status" value="1"/>
</dbReference>
<keyword evidence="3" id="KW-0378">Hydrolase</keyword>
<keyword evidence="1" id="KW-0732">Signal</keyword>
<dbReference type="GO" id="GO:0004553">
    <property type="term" value="F:hydrolase activity, hydrolyzing O-glycosyl compounds"/>
    <property type="evidence" value="ECO:0007669"/>
    <property type="project" value="InterPro"/>
</dbReference>
<dbReference type="GO" id="GO:0009251">
    <property type="term" value="P:glucan catabolic process"/>
    <property type="evidence" value="ECO:0007669"/>
    <property type="project" value="TreeGrafter"/>
</dbReference>